<protein>
    <submittedName>
        <fullName evidence="1">Uncharacterized protein</fullName>
    </submittedName>
</protein>
<dbReference type="OrthoDB" id="249612at2759"/>
<proteinExistence type="predicted"/>
<dbReference type="Proteomes" id="UP000489600">
    <property type="component" value="Unassembled WGS sequence"/>
</dbReference>
<name>A0A565CER9_9BRAS</name>
<evidence type="ECO:0000313" key="2">
    <source>
        <dbReference type="Proteomes" id="UP000489600"/>
    </source>
</evidence>
<accession>A0A565CER9</accession>
<comment type="caution">
    <text evidence="1">The sequence shown here is derived from an EMBL/GenBank/DDBJ whole genome shotgun (WGS) entry which is preliminary data.</text>
</comment>
<gene>
    <name evidence="1" type="ORF">ANE_LOCUS22642</name>
</gene>
<organism evidence="1 2">
    <name type="scientific">Arabis nemorensis</name>
    <dbReference type="NCBI Taxonomy" id="586526"/>
    <lineage>
        <taxon>Eukaryota</taxon>
        <taxon>Viridiplantae</taxon>
        <taxon>Streptophyta</taxon>
        <taxon>Embryophyta</taxon>
        <taxon>Tracheophyta</taxon>
        <taxon>Spermatophyta</taxon>
        <taxon>Magnoliopsida</taxon>
        <taxon>eudicotyledons</taxon>
        <taxon>Gunneridae</taxon>
        <taxon>Pentapetalae</taxon>
        <taxon>rosids</taxon>
        <taxon>malvids</taxon>
        <taxon>Brassicales</taxon>
        <taxon>Brassicaceae</taxon>
        <taxon>Arabideae</taxon>
        <taxon>Arabis</taxon>
    </lineage>
</organism>
<keyword evidence="2" id="KW-1185">Reference proteome</keyword>
<evidence type="ECO:0000313" key="1">
    <source>
        <dbReference type="EMBL" id="VVB12198.1"/>
    </source>
</evidence>
<sequence length="62" mass="7089">MGIYMLPSDHRNSYCTGSAGIEATEAALDLMKANIARKEACEVKDERKRKYNFKYNNNVMIN</sequence>
<dbReference type="EMBL" id="CABITT030000007">
    <property type="protein sequence ID" value="VVB12198.1"/>
    <property type="molecule type" value="Genomic_DNA"/>
</dbReference>
<dbReference type="AlphaFoldDB" id="A0A565CER9"/>
<reference evidence="1" key="1">
    <citation type="submission" date="2019-07" db="EMBL/GenBank/DDBJ databases">
        <authorList>
            <person name="Dittberner H."/>
        </authorList>
    </citation>
    <scope>NUCLEOTIDE SEQUENCE [LARGE SCALE GENOMIC DNA]</scope>
</reference>